<organism evidence="7 8">
    <name type="scientific">Francisella philomiragia</name>
    <dbReference type="NCBI Taxonomy" id="28110"/>
    <lineage>
        <taxon>Bacteria</taxon>
        <taxon>Pseudomonadati</taxon>
        <taxon>Pseudomonadota</taxon>
        <taxon>Gammaproteobacteria</taxon>
        <taxon>Thiotrichales</taxon>
        <taxon>Francisellaceae</taxon>
        <taxon>Francisella</taxon>
    </lineage>
</organism>
<keyword evidence="5 6" id="KW-0472">Membrane</keyword>
<feature type="transmembrane region" description="Helical" evidence="6">
    <location>
        <begin position="137"/>
        <end position="161"/>
    </location>
</feature>
<comment type="subcellular location">
    <subcellularLocation>
        <location evidence="6">Cell membrane</location>
        <topology evidence="6">Multi-pass membrane protein</topology>
    </subcellularLocation>
    <subcellularLocation>
        <location evidence="1">Membrane</location>
        <topology evidence="1">Multi-pass membrane protein</topology>
    </subcellularLocation>
</comment>
<evidence type="ECO:0000256" key="4">
    <source>
        <dbReference type="ARBA" id="ARBA00022989"/>
    </source>
</evidence>
<evidence type="ECO:0000256" key="6">
    <source>
        <dbReference type="RuleBase" id="RU363041"/>
    </source>
</evidence>
<feature type="transmembrane region" description="Helical" evidence="6">
    <location>
        <begin position="79"/>
        <end position="97"/>
    </location>
</feature>
<feature type="transmembrane region" description="Helical" evidence="6">
    <location>
        <begin position="206"/>
        <end position="227"/>
    </location>
</feature>
<name>A0A0B6CZA9_9GAMM</name>
<dbReference type="InterPro" id="IPR002781">
    <property type="entry name" value="TM_pro_TauE-like"/>
</dbReference>
<accession>A0A0B6CZA9</accession>
<dbReference type="PANTHER" id="PTHR43483:SF3">
    <property type="entry name" value="MEMBRANE TRANSPORTER PROTEIN HI_0806-RELATED"/>
    <property type="match status" value="1"/>
</dbReference>
<evidence type="ECO:0000256" key="5">
    <source>
        <dbReference type="ARBA" id="ARBA00023136"/>
    </source>
</evidence>
<dbReference type="Proteomes" id="UP000031830">
    <property type="component" value="Chromosome"/>
</dbReference>
<evidence type="ECO:0000256" key="2">
    <source>
        <dbReference type="ARBA" id="ARBA00009142"/>
    </source>
</evidence>
<dbReference type="GO" id="GO:0005886">
    <property type="term" value="C:plasma membrane"/>
    <property type="evidence" value="ECO:0007669"/>
    <property type="project" value="UniProtKB-SubCell"/>
</dbReference>
<evidence type="ECO:0000313" key="8">
    <source>
        <dbReference type="Proteomes" id="UP000031830"/>
    </source>
</evidence>
<dbReference type="RefSeq" id="WP_042516869.1">
    <property type="nucleotide sequence ID" value="NZ_CP009440.1"/>
</dbReference>
<dbReference type="KEGG" id="fpj:LA02_67"/>
<reference evidence="7 8" key="1">
    <citation type="journal article" date="2015" name="Genome Announc.">
        <title>Genome sequencing of 18 francisella strains to aid in assay development and testing.</title>
        <authorList>
            <person name="Johnson S.L."/>
            <person name="Daligault H.E."/>
            <person name="Davenport K.W."/>
            <person name="Coyne S.R."/>
            <person name="Frey K.G."/>
            <person name="Koroleva G.I."/>
            <person name="Broomall S.M."/>
            <person name="Bishop-Lilly K.A."/>
            <person name="Bruce D.C."/>
            <person name="Chertkov O."/>
            <person name="Freitas T."/>
            <person name="Jaissle J."/>
            <person name="Ladner J.T."/>
            <person name="Rosenzweig C.N."/>
            <person name="Gibbons H.S."/>
            <person name="Palacios G.F."/>
            <person name="Redden C.L."/>
            <person name="Xu Y."/>
            <person name="Minogue T.D."/>
            <person name="Chain P.S."/>
        </authorList>
    </citation>
    <scope>NUCLEOTIDE SEQUENCE [LARGE SCALE GENOMIC DNA]</scope>
    <source>
        <strain evidence="7 8">GA01-2794</strain>
    </source>
</reference>
<comment type="similarity">
    <text evidence="2 6">Belongs to the 4-toluene sulfonate uptake permease (TSUP) (TC 2.A.102) family.</text>
</comment>
<keyword evidence="6" id="KW-1003">Cell membrane</keyword>
<keyword evidence="4 6" id="KW-1133">Transmembrane helix</keyword>
<feature type="transmembrane region" description="Helical" evidence="6">
    <location>
        <begin position="104"/>
        <end position="122"/>
    </location>
</feature>
<feature type="transmembrane region" description="Helical" evidence="6">
    <location>
        <begin position="48"/>
        <end position="67"/>
    </location>
</feature>
<evidence type="ECO:0000313" key="7">
    <source>
        <dbReference type="EMBL" id="AJI54195.1"/>
    </source>
</evidence>
<dbReference type="OrthoDB" id="5604206at2"/>
<keyword evidence="3 6" id="KW-0812">Transmembrane</keyword>
<feature type="transmembrane region" description="Helical" evidence="6">
    <location>
        <begin position="6"/>
        <end position="36"/>
    </location>
</feature>
<evidence type="ECO:0000256" key="3">
    <source>
        <dbReference type="ARBA" id="ARBA00022692"/>
    </source>
</evidence>
<dbReference type="STRING" id="28110.KU46_903"/>
<proteinExistence type="inferred from homology"/>
<sequence length="252" mass="26894">MLIILGAIVGFVASFISTLLGGGAGLIAVPAFYFIIVHTYGADFAMQIAIATCCGMSIFLSSIATYKHYRKGNIHLGELKYYLVYLSIGALVGSIVAKHINTDLLKIVFAILLFGSGIWMILHNDNKVVKLPRSARYSIFSFCGVLSVLASSTTFATMFFIKIGTDIKKAIAITSICVLINSSIAAFVLTYGISVNVPSTLGYLNIPLLVSSGIFALAGSLLAVNYLGIISPKLLKNLFIVLMFVSGGVMII</sequence>
<dbReference type="KEGG" id="fpz:LA55_374"/>
<protein>
    <recommendedName>
        <fullName evidence="6">Probable membrane transporter protein</fullName>
    </recommendedName>
</protein>
<dbReference type="EMBL" id="CP009440">
    <property type="protein sequence ID" value="AJI54195.1"/>
    <property type="molecule type" value="Genomic_DNA"/>
</dbReference>
<dbReference type="PANTHER" id="PTHR43483">
    <property type="entry name" value="MEMBRANE TRANSPORTER PROTEIN HI_0806-RELATED"/>
    <property type="match status" value="1"/>
</dbReference>
<gene>
    <name evidence="7" type="ORF">LA55_374</name>
</gene>
<feature type="transmembrane region" description="Helical" evidence="6">
    <location>
        <begin position="173"/>
        <end position="194"/>
    </location>
</feature>
<evidence type="ECO:0000256" key="1">
    <source>
        <dbReference type="ARBA" id="ARBA00004141"/>
    </source>
</evidence>
<feature type="transmembrane region" description="Helical" evidence="6">
    <location>
        <begin position="234"/>
        <end position="251"/>
    </location>
</feature>
<dbReference type="Pfam" id="PF01925">
    <property type="entry name" value="TauE"/>
    <property type="match status" value="1"/>
</dbReference>
<dbReference type="AlphaFoldDB" id="A0A0B6CZA9"/>